<reference evidence="1 2" key="1">
    <citation type="journal article" date="2019" name="Sci. Rep.">
        <title>A high-quality genome of Eragrostis curvula grass provides insights into Poaceae evolution and supports new strategies to enhance forage quality.</title>
        <authorList>
            <person name="Carballo J."/>
            <person name="Santos B.A.C.M."/>
            <person name="Zappacosta D."/>
            <person name="Garbus I."/>
            <person name="Selva J.P."/>
            <person name="Gallo C.A."/>
            <person name="Diaz A."/>
            <person name="Albertini E."/>
            <person name="Caccamo M."/>
            <person name="Echenique V."/>
        </authorList>
    </citation>
    <scope>NUCLEOTIDE SEQUENCE [LARGE SCALE GENOMIC DNA]</scope>
    <source>
        <strain evidence="2">cv. Victoria</strain>
        <tissue evidence="1">Leaf</tissue>
    </source>
</reference>
<dbReference type="Proteomes" id="UP000324897">
    <property type="component" value="Chromosome 7"/>
</dbReference>
<feature type="non-terminal residue" evidence="1">
    <location>
        <position position="1"/>
    </location>
</feature>
<organism evidence="1 2">
    <name type="scientific">Eragrostis curvula</name>
    <name type="common">weeping love grass</name>
    <dbReference type="NCBI Taxonomy" id="38414"/>
    <lineage>
        <taxon>Eukaryota</taxon>
        <taxon>Viridiplantae</taxon>
        <taxon>Streptophyta</taxon>
        <taxon>Embryophyta</taxon>
        <taxon>Tracheophyta</taxon>
        <taxon>Spermatophyta</taxon>
        <taxon>Magnoliopsida</taxon>
        <taxon>Liliopsida</taxon>
        <taxon>Poales</taxon>
        <taxon>Poaceae</taxon>
        <taxon>PACMAD clade</taxon>
        <taxon>Chloridoideae</taxon>
        <taxon>Eragrostideae</taxon>
        <taxon>Eragrostidinae</taxon>
        <taxon>Eragrostis</taxon>
    </lineage>
</organism>
<protein>
    <submittedName>
        <fullName evidence="1">Uncharacterized protein</fullName>
    </submittedName>
</protein>
<evidence type="ECO:0000313" key="2">
    <source>
        <dbReference type="Proteomes" id="UP000324897"/>
    </source>
</evidence>
<keyword evidence="2" id="KW-1185">Reference proteome</keyword>
<sequence>MHDAPLQKYFVTAYIKNVGEKKQQTDGKRGIFFVRLPANLKAPKECSIIPKILGKSKKQRTELKWFTGRATITEEGVRKLVRRTTRSQLALASPAMCLALSSEGLGGASLWPATPRYNVVALMSAGTVTIPASATSDDTYTSMERFFPLLNFLPKWG</sequence>
<accession>A0A5J9U6P9</accession>
<proteinExistence type="predicted"/>
<dbReference type="AlphaFoldDB" id="A0A5J9U6P9"/>
<comment type="caution">
    <text evidence="1">The sequence shown here is derived from an EMBL/GenBank/DDBJ whole genome shotgun (WGS) entry which is preliminary data.</text>
</comment>
<evidence type="ECO:0000313" key="1">
    <source>
        <dbReference type="EMBL" id="TVU18821.1"/>
    </source>
</evidence>
<dbReference type="EMBL" id="RWGY01000029">
    <property type="protein sequence ID" value="TVU18821.1"/>
    <property type="molecule type" value="Genomic_DNA"/>
</dbReference>
<dbReference type="Gramene" id="TVU18821">
    <property type="protein sequence ID" value="TVU18821"/>
    <property type="gene ID" value="EJB05_34936"/>
</dbReference>
<gene>
    <name evidence="1" type="ORF">EJB05_34936</name>
</gene>
<name>A0A5J9U6P9_9POAL</name>